<dbReference type="EMBL" id="RAWG01000099">
    <property type="protein sequence ID" value="RKH41833.1"/>
    <property type="molecule type" value="Genomic_DNA"/>
</dbReference>
<organism evidence="1 2">
    <name type="scientific">Corallococcus sicarius</name>
    <dbReference type="NCBI Taxonomy" id="2316726"/>
    <lineage>
        <taxon>Bacteria</taxon>
        <taxon>Pseudomonadati</taxon>
        <taxon>Myxococcota</taxon>
        <taxon>Myxococcia</taxon>
        <taxon>Myxococcales</taxon>
        <taxon>Cystobacterineae</taxon>
        <taxon>Myxococcaceae</taxon>
        <taxon>Corallococcus</taxon>
    </lineage>
</organism>
<name>A0A3A8NCY1_9BACT</name>
<dbReference type="InterPro" id="IPR036465">
    <property type="entry name" value="vWFA_dom_sf"/>
</dbReference>
<dbReference type="SUPFAM" id="SSF53300">
    <property type="entry name" value="vWA-like"/>
    <property type="match status" value="1"/>
</dbReference>
<dbReference type="PROSITE" id="PS51257">
    <property type="entry name" value="PROKAR_LIPOPROTEIN"/>
    <property type="match status" value="1"/>
</dbReference>
<dbReference type="Proteomes" id="UP000273405">
    <property type="component" value="Unassembled WGS sequence"/>
</dbReference>
<protein>
    <submittedName>
        <fullName evidence="1">VWA domain-containing protein</fullName>
    </submittedName>
</protein>
<sequence>MRCASAPAVLEVDVKAHTCAHLLTLSALLAMGCHSPVDEAGSTVPDTCEATPPVVAPQKTDLLFVIDNSNSMQEEQQAIVTELPAFLAALKEGSGVAQEFRVGVITTSVYQRLTLGDGTDSIRSFPDQAGRLQPVKDEAGQPTAERFIESSDPLLLDKFQRLVAQGTSGSGQETPFEAVRLAVSSPLAEQPTAEGGNAGFLRDGARLMVVVVSDEEDCSSKLRPPPVSLGLDPSVDACSDNADKLTPVEEYYQDFQALRDSRGVSREVLWATIGPVALTDKRAELVKETVGDKTYVRNADCPTSYGPGFRQFALATEFDATRANLDSICKSDYRQTLIGIAGLATVAQSIDVVNLPDPRLALVNVTRADGSVQTCSVANGDLRYEPSGEDRSARLYFLGPCLRRVGDTKVEVKVLCAG</sequence>
<reference evidence="2" key="1">
    <citation type="submission" date="2018-09" db="EMBL/GenBank/DDBJ databases">
        <authorList>
            <person name="Livingstone P.G."/>
            <person name="Whitworth D.E."/>
        </authorList>
    </citation>
    <scope>NUCLEOTIDE SEQUENCE [LARGE SCALE GENOMIC DNA]</scope>
    <source>
        <strain evidence="2">CA040B</strain>
    </source>
</reference>
<dbReference type="OrthoDB" id="5479759at2"/>
<accession>A0A3A8NCY1</accession>
<evidence type="ECO:0000313" key="2">
    <source>
        <dbReference type="Proteomes" id="UP000273405"/>
    </source>
</evidence>
<keyword evidence="2" id="KW-1185">Reference proteome</keyword>
<gene>
    <name evidence="1" type="ORF">D7X12_17335</name>
</gene>
<proteinExistence type="predicted"/>
<comment type="caution">
    <text evidence="1">The sequence shown here is derived from an EMBL/GenBank/DDBJ whole genome shotgun (WGS) entry which is preliminary data.</text>
</comment>
<dbReference type="AlphaFoldDB" id="A0A3A8NCY1"/>
<evidence type="ECO:0000313" key="1">
    <source>
        <dbReference type="EMBL" id="RKH41833.1"/>
    </source>
</evidence>